<dbReference type="SMART" id="SM00360">
    <property type="entry name" value="RRM"/>
    <property type="match status" value="1"/>
</dbReference>
<dbReference type="Ensembl" id="ENSCVAT00000014170.1">
    <property type="protein sequence ID" value="ENSCVAP00000000981.1"/>
    <property type="gene ID" value="ENSCVAG00000001991.1"/>
</dbReference>
<dbReference type="InterPro" id="IPR012677">
    <property type="entry name" value="Nucleotide-bd_a/b_plait_sf"/>
</dbReference>
<sequence length="370" mass="40829">TFIAVKQIETQLIDLELYELESFPFPLSCVPALDAWLKETNTTLTQLNGQRKYGGPPEVWDGPPPGKCCEVFISHIPRDVYEDLLIPLFRSVGPLWEFRLMMNFSGQNRGFAYAKYGTNALAMKAIQKLNGYMIEPNCYLCVRYSIEKRHLSIHNLPSSTSVQNLQEVLQVLVEGVERVSLKTGPGIDGVSAVVGFSSHFTASMAKKVLAADLKKHCSLEVFVTWEPGEDLSPKQPSCSQAPKILMQPCFLPCGQANPDPPVPSQGFCGAVGKPVSLTSLQPLVSPVVVLHRFCELNGYGQPLYELSKGLPRSDGFVEFFYKVLIQGVRSSFRGTVMVLPGPNCRATIDEARRAIAQQLLLKMPNSHLAA</sequence>
<dbReference type="PROSITE" id="PS50102">
    <property type="entry name" value="RRM"/>
    <property type="match status" value="1"/>
</dbReference>
<proteinExistence type="predicted"/>
<dbReference type="Pfam" id="PF14709">
    <property type="entry name" value="DND1_DSRM"/>
    <property type="match status" value="1"/>
</dbReference>
<evidence type="ECO:0000256" key="1">
    <source>
        <dbReference type="ARBA" id="ARBA00022884"/>
    </source>
</evidence>
<reference evidence="4" key="2">
    <citation type="submission" date="2025-09" db="UniProtKB">
        <authorList>
            <consortium name="Ensembl"/>
        </authorList>
    </citation>
    <scope>IDENTIFICATION</scope>
</reference>
<protein>
    <submittedName>
        <fullName evidence="4">DND microRNA-mediated repression inhibitor 1</fullName>
    </submittedName>
</protein>
<dbReference type="PANTHER" id="PTHR21245">
    <property type="entry name" value="HETEROGENEOUS NUCLEAR RIBONUCLEOPROTEIN"/>
    <property type="match status" value="1"/>
</dbReference>
<name>A0A3Q2C8D7_CYPVA</name>
<reference evidence="4" key="1">
    <citation type="submission" date="2025-08" db="UniProtKB">
        <authorList>
            <consortium name="Ensembl"/>
        </authorList>
    </citation>
    <scope>IDENTIFICATION</scope>
</reference>
<keyword evidence="5" id="KW-1185">Reference proteome</keyword>
<feature type="domain" description="RRM" evidence="3">
    <location>
        <begin position="69"/>
        <end position="147"/>
    </location>
</feature>
<dbReference type="GeneTree" id="ENSGT00940000159225"/>
<organism evidence="4 5">
    <name type="scientific">Cyprinodon variegatus</name>
    <name type="common">Sheepshead minnow</name>
    <dbReference type="NCBI Taxonomy" id="28743"/>
    <lineage>
        <taxon>Eukaryota</taxon>
        <taxon>Metazoa</taxon>
        <taxon>Chordata</taxon>
        <taxon>Craniata</taxon>
        <taxon>Vertebrata</taxon>
        <taxon>Euteleostomi</taxon>
        <taxon>Actinopterygii</taxon>
        <taxon>Neopterygii</taxon>
        <taxon>Teleostei</taxon>
        <taxon>Neoteleostei</taxon>
        <taxon>Acanthomorphata</taxon>
        <taxon>Ovalentaria</taxon>
        <taxon>Atherinomorphae</taxon>
        <taxon>Cyprinodontiformes</taxon>
        <taxon>Cyprinodontidae</taxon>
        <taxon>Cyprinodon</taxon>
    </lineage>
</organism>
<keyword evidence="1 2" id="KW-0694">RNA-binding</keyword>
<dbReference type="SUPFAM" id="SSF54928">
    <property type="entry name" value="RNA-binding domain, RBD"/>
    <property type="match status" value="1"/>
</dbReference>
<dbReference type="InterPro" id="IPR000504">
    <property type="entry name" value="RRM_dom"/>
</dbReference>
<dbReference type="Gene3D" id="3.30.70.330">
    <property type="match status" value="1"/>
</dbReference>
<evidence type="ECO:0000313" key="5">
    <source>
        <dbReference type="Proteomes" id="UP000265020"/>
    </source>
</evidence>
<dbReference type="Pfam" id="PF00076">
    <property type="entry name" value="RRM_1"/>
    <property type="match status" value="1"/>
</dbReference>
<accession>A0A3Q2C8D7</accession>
<dbReference type="AlphaFoldDB" id="A0A3Q2C8D7"/>
<dbReference type="InterPro" id="IPR035979">
    <property type="entry name" value="RBD_domain_sf"/>
</dbReference>
<evidence type="ECO:0000256" key="2">
    <source>
        <dbReference type="PROSITE-ProRule" id="PRU00176"/>
    </source>
</evidence>
<evidence type="ECO:0000259" key="3">
    <source>
        <dbReference type="PROSITE" id="PS50102"/>
    </source>
</evidence>
<evidence type="ECO:0000313" key="4">
    <source>
        <dbReference type="Ensembl" id="ENSCVAP00000000981.1"/>
    </source>
</evidence>
<dbReference type="Proteomes" id="UP000265020">
    <property type="component" value="Unassembled WGS sequence"/>
</dbReference>
<dbReference type="GO" id="GO:0003723">
    <property type="term" value="F:RNA binding"/>
    <property type="evidence" value="ECO:0007669"/>
    <property type="project" value="UniProtKB-UniRule"/>
</dbReference>